<dbReference type="InterPro" id="IPR018108">
    <property type="entry name" value="MCP_transmembrane"/>
</dbReference>
<keyword evidence="5" id="KW-0050">Antiport</keyword>
<accession>A0A9N9TGX6</accession>
<proteinExistence type="inferred from homology"/>
<evidence type="ECO:0000256" key="4">
    <source>
        <dbReference type="ARBA" id="ARBA00022448"/>
    </source>
</evidence>
<keyword evidence="9 14" id="KW-1133">Transmembrane helix</keyword>
<organism evidence="15 16">
    <name type="scientific">Phyllotreta striolata</name>
    <name type="common">Striped flea beetle</name>
    <name type="synonym">Crioceris striolata</name>
    <dbReference type="NCBI Taxonomy" id="444603"/>
    <lineage>
        <taxon>Eukaryota</taxon>
        <taxon>Metazoa</taxon>
        <taxon>Ecdysozoa</taxon>
        <taxon>Arthropoda</taxon>
        <taxon>Hexapoda</taxon>
        <taxon>Insecta</taxon>
        <taxon>Pterygota</taxon>
        <taxon>Neoptera</taxon>
        <taxon>Endopterygota</taxon>
        <taxon>Coleoptera</taxon>
        <taxon>Polyphaga</taxon>
        <taxon>Cucujiformia</taxon>
        <taxon>Chrysomeloidea</taxon>
        <taxon>Chrysomelidae</taxon>
        <taxon>Galerucinae</taxon>
        <taxon>Alticini</taxon>
        <taxon>Phyllotreta</taxon>
    </lineage>
</organism>
<dbReference type="SUPFAM" id="SSF103506">
    <property type="entry name" value="Mitochondrial carrier"/>
    <property type="match status" value="1"/>
</dbReference>
<dbReference type="PANTHER" id="PTHR45635">
    <property type="entry name" value="ADP,ATP CARRIER PROTEIN 1-RELATED-RELATED"/>
    <property type="match status" value="1"/>
</dbReference>
<dbReference type="InterPro" id="IPR002113">
    <property type="entry name" value="ADT_euk_type"/>
</dbReference>
<evidence type="ECO:0000256" key="2">
    <source>
        <dbReference type="ARBA" id="ARBA00006375"/>
    </source>
</evidence>
<dbReference type="InterPro" id="IPR023395">
    <property type="entry name" value="MCP_dom_sf"/>
</dbReference>
<feature type="repeat" description="Solcar" evidence="12">
    <location>
        <begin position="11"/>
        <end position="103"/>
    </location>
</feature>
<keyword evidence="11 12" id="KW-0472">Membrane</keyword>
<evidence type="ECO:0000313" key="15">
    <source>
        <dbReference type="EMBL" id="CAG9855636.1"/>
    </source>
</evidence>
<dbReference type="PRINTS" id="PR00927">
    <property type="entry name" value="ADPTRNSLCASE"/>
</dbReference>
<comment type="caution">
    <text evidence="14">Lacks conserved residue(s) required for the propagation of feature annotation.</text>
</comment>
<evidence type="ECO:0000256" key="11">
    <source>
        <dbReference type="ARBA" id="ARBA00023136"/>
    </source>
</evidence>
<comment type="subcellular location">
    <subcellularLocation>
        <location evidence="14">Membrane</location>
        <topology evidence="14">Multi-pass membrane protein</topology>
    </subcellularLocation>
    <subcellularLocation>
        <location evidence="1">Mitochondrion inner membrane</location>
        <topology evidence="1">Multi-pass membrane protein</topology>
    </subcellularLocation>
</comment>
<evidence type="ECO:0000256" key="1">
    <source>
        <dbReference type="ARBA" id="ARBA00004448"/>
    </source>
</evidence>
<dbReference type="PRINTS" id="PR00926">
    <property type="entry name" value="MITOCARRIER"/>
</dbReference>
<dbReference type="EMBL" id="OU900104">
    <property type="protein sequence ID" value="CAG9855636.1"/>
    <property type="molecule type" value="Genomic_DNA"/>
</dbReference>
<evidence type="ECO:0000256" key="10">
    <source>
        <dbReference type="ARBA" id="ARBA00023128"/>
    </source>
</evidence>
<gene>
    <name evidence="15" type="ORF">PHYEVI_LOCUS2082</name>
</gene>
<dbReference type="GO" id="GO:1901029">
    <property type="term" value="P:negative regulation of mitochondrial outer membrane permeabilization involved in apoptotic signaling pathway"/>
    <property type="evidence" value="ECO:0007669"/>
    <property type="project" value="TreeGrafter"/>
</dbReference>
<feature type="repeat" description="Solcar" evidence="12">
    <location>
        <begin position="208"/>
        <end position="297"/>
    </location>
</feature>
<keyword evidence="10" id="KW-0496">Mitochondrion</keyword>
<dbReference type="AlphaFoldDB" id="A0A9N9TGX6"/>
<evidence type="ECO:0000256" key="9">
    <source>
        <dbReference type="ARBA" id="ARBA00022989"/>
    </source>
</evidence>
<comment type="subunit">
    <text evidence="3 14">Monomer.</text>
</comment>
<dbReference type="OrthoDB" id="270584at2759"/>
<comment type="similarity">
    <text evidence="2 13">Belongs to the mitochondrial carrier (TC 2.A.29) family.</text>
</comment>
<feature type="transmembrane region" description="Helical" evidence="14">
    <location>
        <begin position="175"/>
        <end position="197"/>
    </location>
</feature>
<evidence type="ECO:0000256" key="5">
    <source>
        <dbReference type="ARBA" id="ARBA00022449"/>
    </source>
</evidence>
<evidence type="ECO:0000256" key="12">
    <source>
        <dbReference type="PROSITE-ProRule" id="PRU00282"/>
    </source>
</evidence>
<evidence type="ECO:0000313" key="16">
    <source>
        <dbReference type="Proteomes" id="UP001153712"/>
    </source>
</evidence>
<protein>
    <recommendedName>
        <fullName evidence="14">ADP/ATP translocase</fullName>
    </recommendedName>
    <alternativeName>
        <fullName evidence="14">ADP,ATP carrier protein</fullName>
    </alternativeName>
</protein>
<dbReference type="Pfam" id="PF00153">
    <property type="entry name" value="Mito_carr"/>
    <property type="match status" value="3"/>
</dbReference>
<evidence type="ECO:0000256" key="13">
    <source>
        <dbReference type="RuleBase" id="RU000488"/>
    </source>
</evidence>
<evidence type="ECO:0000256" key="8">
    <source>
        <dbReference type="ARBA" id="ARBA00022792"/>
    </source>
</evidence>
<feature type="transmembrane region" description="Helical" evidence="14">
    <location>
        <begin position="209"/>
        <end position="231"/>
    </location>
</feature>
<evidence type="ECO:0000256" key="14">
    <source>
        <dbReference type="RuleBase" id="RU368008"/>
    </source>
</evidence>
<keyword evidence="6 12" id="KW-0812">Transmembrane</keyword>
<evidence type="ECO:0000256" key="3">
    <source>
        <dbReference type="ARBA" id="ARBA00011245"/>
    </source>
</evidence>
<keyword evidence="4 13" id="KW-0813">Transport</keyword>
<reference evidence="15" key="1">
    <citation type="submission" date="2022-01" db="EMBL/GenBank/DDBJ databases">
        <authorList>
            <person name="King R."/>
        </authorList>
    </citation>
    <scope>NUCLEOTIDE SEQUENCE</scope>
</reference>
<keyword evidence="7" id="KW-0677">Repeat</keyword>
<dbReference type="PROSITE" id="PS50920">
    <property type="entry name" value="SOLCAR"/>
    <property type="match status" value="3"/>
</dbReference>
<dbReference type="GO" id="GO:0005471">
    <property type="term" value="F:ATP:ADP antiporter activity"/>
    <property type="evidence" value="ECO:0007669"/>
    <property type="project" value="UniProtKB-UniRule"/>
</dbReference>
<feature type="repeat" description="Solcar" evidence="12">
    <location>
        <begin position="116"/>
        <end position="204"/>
    </location>
</feature>
<evidence type="ECO:0000256" key="6">
    <source>
        <dbReference type="ARBA" id="ARBA00022692"/>
    </source>
</evidence>
<comment type="function">
    <text evidence="14">Catalyzes the exchange of ADP and ATP across the membrane.</text>
</comment>
<dbReference type="GO" id="GO:0005743">
    <property type="term" value="C:mitochondrial inner membrane"/>
    <property type="evidence" value="ECO:0007669"/>
    <property type="project" value="UniProtKB-SubCell"/>
</dbReference>
<dbReference type="GO" id="GO:1990544">
    <property type="term" value="P:mitochondrial ATP transmembrane transport"/>
    <property type="evidence" value="ECO:0007669"/>
    <property type="project" value="InterPro"/>
</dbReference>
<dbReference type="Proteomes" id="UP001153712">
    <property type="component" value="Chromosome 11"/>
</dbReference>
<dbReference type="PANTHER" id="PTHR45635:SF40">
    <property type="entry name" value="ADP_ATP TRANSLOCASE 4"/>
    <property type="match status" value="1"/>
</dbReference>
<feature type="transmembrane region" description="Helical" evidence="14">
    <location>
        <begin position="12"/>
        <end position="34"/>
    </location>
</feature>
<keyword evidence="16" id="KW-1185">Reference proteome</keyword>
<dbReference type="InterPro" id="IPR002067">
    <property type="entry name" value="MCP"/>
</dbReference>
<dbReference type="GO" id="GO:0140021">
    <property type="term" value="P:mitochondrial ADP transmembrane transport"/>
    <property type="evidence" value="ECO:0007669"/>
    <property type="project" value="InterPro"/>
</dbReference>
<keyword evidence="8" id="KW-0999">Mitochondrion inner membrane</keyword>
<evidence type="ECO:0000256" key="7">
    <source>
        <dbReference type="ARBA" id="ARBA00022737"/>
    </source>
</evidence>
<sequence length="298" mass="33284">MSENKEFSLIKTFSQSFLAAGVSSAVVAVVLAPVQRVKLILQLQAVSRQVSPQNSYKGMIDTLVRVTREESFFSLWRGTSTNLPRSVVGATFNFGFKDFYEERFSGQLDRDRDFWTYFGANLAAGGLAGLTVTTFMHPLDFATTRLATNFGSEKGKFFEQVKFVCKTVRSDGVLILYKGFLSSITGVFVYRSVYFGFYDTSKGAFRSKTLINTMIAAQTSSVLAMLLAYPFDTVRRRLMMQVGLPKRQVVYKSTLDCWVKIAKQEGPLAFYKGAFTNIALSTGGAAMLVFYDIIKMKL</sequence>
<dbReference type="Gene3D" id="1.50.40.10">
    <property type="entry name" value="Mitochondrial carrier domain"/>
    <property type="match status" value="1"/>
</dbReference>
<name>A0A9N9TGX6_PHYSR</name>
<feature type="transmembrane region" description="Helical" evidence="14">
    <location>
        <begin position="274"/>
        <end position="294"/>
    </location>
</feature>
<feature type="transmembrane region" description="Helical" evidence="14">
    <location>
        <begin position="114"/>
        <end position="136"/>
    </location>
</feature>